<keyword evidence="1" id="KW-0378">Hydrolase</keyword>
<evidence type="ECO:0000256" key="3">
    <source>
        <dbReference type="ARBA" id="ARBA00023098"/>
    </source>
</evidence>
<dbReference type="PANTHER" id="PTHR24185:SF1">
    <property type="entry name" value="CALCIUM-INDEPENDENT PHOSPHOLIPASE A2-GAMMA"/>
    <property type="match status" value="1"/>
</dbReference>
<evidence type="ECO:0000256" key="5">
    <source>
        <dbReference type="SAM" id="MobiDB-lite"/>
    </source>
</evidence>
<keyword evidence="3" id="KW-0443">Lipid metabolism</keyword>
<dbReference type="GO" id="GO:0019369">
    <property type="term" value="P:arachidonate metabolic process"/>
    <property type="evidence" value="ECO:0007669"/>
    <property type="project" value="TreeGrafter"/>
</dbReference>
<dbReference type="AlphaFoldDB" id="A0AAN9UGA8"/>
<keyword evidence="2" id="KW-0442">Lipid degradation</keyword>
<dbReference type="Proteomes" id="UP001320420">
    <property type="component" value="Unassembled WGS sequence"/>
</dbReference>
<feature type="domain" description="PNPLA" evidence="6">
    <location>
        <begin position="1"/>
        <end position="57"/>
    </location>
</feature>
<reference evidence="7 8" key="1">
    <citation type="submission" date="2024-02" db="EMBL/GenBank/DDBJ databases">
        <title>De novo assembly and annotation of 12 fungi associated with fruit tree decline syndrome in Ontario, Canada.</title>
        <authorList>
            <person name="Sulman M."/>
            <person name="Ellouze W."/>
            <person name="Ilyukhin E."/>
        </authorList>
    </citation>
    <scope>NUCLEOTIDE SEQUENCE [LARGE SCALE GENOMIC DNA]</scope>
    <source>
        <strain evidence="7 8">M11/M66-122</strain>
    </source>
</reference>
<sequence length="575" mass="64051">MSSPITTDLATTIAKVWEAARATTAAPRYFKSFHHEASQKTYIDGAVHHNNPVRIADSERKILWPDAEVPDIFLSIGTGSSIELERVRSIGSEHMPAAQKGLLSHVQHLYGILRSNLEQNLDCDRAWDDYISSVTTAFPKSFPHSRFLRINPDVGDIPALDEKDRMAELRIRVQQSQDEDRIHDVARQLIASTFYFELRSVSDLGMGGKTRLQGKIQCRIPDKTREIHELGKHLKQRMASEGEVKFFITEDGDTKPLIVVPLTAKVTDSMAREQVFNLGLISFSIGHRRLQTHINAHFGNVSMYPISGFPRPLVHGIGDSAPTPLATKFPVDSSSFRYKHGSRRHVWEPPDLQGVPSLNNLRQYASHPERPLGHGAVASESKNPTEADIQEPTTPTPTNPGVPPLRLDTGQSPAETGIPEVPTLRRRDAVRGAFKALLTPLRPKSTDLDPLSPITPGSLPPHLETWLQGYRRVQDNMVGNNVMLKAPQAELVASLLHYNVRPEEYVIYQQWINLLQPPVGTERGYWFPPVNSQSGDFARSAPEGTFYELEQPPESSDPQLSELADTGLIEIGSGY</sequence>
<feature type="compositionally biased region" description="Pro residues" evidence="5">
    <location>
        <begin position="394"/>
        <end position="403"/>
    </location>
</feature>
<dbReference type="InterPro" id="IPR016035">
    <property type="entry name" value="Acyl_Trfase/lysoPLipase"/>
</dbReference>
<dbReference type="GO" id="GO:0046486">
    <property type="term" value="P:glycerolipid metabolic process"/>
    <property type="evidence" value="ECO:0007669"/>
    <property type="project" value="UniProtKB-ARBA"/>
</dbReference>
<evidence type="ECO:0000313" key="8">
    <source>
        <dbReference type="Proteomes" id="UP001320420"/>
    </source>
</evidence>
<comment type="caution">
    <text evidence="4">Lacks conserved residue(s) required for the propagation of feature annotation.</text>
</comment>
<gene>
    <name evidence="7" type="ORF">SLS62_008840</name>
</gene>
<proteinExistence type="predicted"/>
<dbReference type="GO" id="GO:0016020">
    <property type="term" value="C:membrane"/>
    <property type="evidence" value="ECO:0007669"/>
    <property type="project" value="TreeGrafter"/>
</dbReference>
<dbReference type="SUPFAM" id="SSF52151">
    <property type="entry name" value="FabD/lysophospholipase-like"/>
    <property type="match status" value="1"/>
</dbReference>
<comment type="caution">
    <text evidence="7">The sequence shown here is derived from an EMBL/GenBank/DDBJ whole genome shotgun (WGS) entry which is preliminary data.</text>
</comment>
<dbReference type="GO" id="GO:0016042">
    <property type="term" value="P:lipid catabolic process"/>
    <property type="evidence" value="ECO:0007669"/>
    <property type="project" value="UniProtKB-KW"/>
</dbReference>
<dbReference type="InterPro" id="IPR002641">
    <property type="entry name" value="PNPLA_dom"/>
</dbReference>
<accession>A0AAN9UGA8</accession>
<dbReference type="GO" id="GO:0047499">
    <property type="term" value="F:calcium-independent phospholipase A2 activity"/>
    <property type="evidence" value="ECO:0007669"/>
    <property type="project" value="TreeGrafter"/>
</dbReference>
<keyword evidence="8" id="KW-1185">Reference proteome</keyword>
<dbReference type="Gene3D" id="3.40.1090.10">
    <property type="entry name" value="Cytosolic phospholipase A2 catalytic domain"/>
    <property type="match status" value="1"/>
</dbReference>
<dbReference type="EMBL" id="JAKJXP020000086">
    <property type="protein sequence ID" value="KAK7747804.1"/>
    <property type="molecule type" value="Genomic_DNA"/>
</dbReference>
<feature type="region of interest" description="Disordered" evidence="5">
    <location>
        <begin position="365"/>
        <end position="425"/>
    </location>
</feature>
<dbReference type="Pfam" id="PF01734">
    <property type="entry name" value="Patatin"/>
    <property type="match status" value="1"/>
</dbReference>
<evidence type="ECO:0000256" key="4">
    <source>
        <dbReference type="PROSITE-ProRule" id="PRU01161"/>
    </source>
</evidence>
<evidence type="ECO:0000256" key="1">
    <source>
        <dbReference type="ARBA" id="ARBA00022801"/>
    </source>
</evidence>
<feature type="short sequence motif" description="DGA/G" evidence="4">
    <location>
        <begin position="44"/>
        <end position="46"/>
    </location>
</feature>
<evidence type="ECO:0000256" key="2">
    <source>
        <dbReference type="ARBA" id="ARBA00022963"/>
    </source>
</evidence>
<dbReference type="PANTHER" id="PTHR24185">
    <property type="entry name" value="CALCIUM-INDEPENDENT PHOSPHOLIPASE A2-GAMMA"/>
    <property type="match status" value="1"/>
</dbReference>
<organism evidence="7 8">
    <name type="scientific">Diatrype stigma</name>
    <dbReference type="NCBI Taxonomy" id="117547"/>
    <lineage>
        <taxon>Eukaryota</taxon>
        <taxon>Fungi</taxon>
        <taxon>Dikarya</taxon>
        <taxon>Ascomycota</taxon>
        <taxon>Pezizomycotina</taxon>
        <taxon>Sordariomycetes</taxon>
        <taxon>Xylariomycetidae</taxon>
        <taxon>Xylariales</taxon>
        <taxon>Diatrypaceae</taxon>
        <taxon>Diatrype</taxon>
    </lineage>
</organism>
<name>A0AAN9UGA8_9PEZI</name>
<dbReference type="PROSITE" id="PS51635">
    <property type="entry name" value="PNPLA"/>
    <property type="match status" value="1"/>
</dbReference>
<evidence type="ECO:0000259" key="6">
    <source>
        <dbReference type="PROSITE" id="PS51635"/>
    </source>
</evidence>
<protein>
    <recommendedName>
        <fullName evidence="6">PNPLA domain-containing protein</fullName>
    </recommendedName>
</protein>
<evidence type="ECO:0000313" key="7">
    <source>
        <dbReference type="EMBL" id="KAK7747804.1"/>
    </source>
</evidence>